<sequence>MEESQLGPFMGEIAEERKAAKQSILQAERGRMMIDNRAVNVMALAMKRKLREKRIEGRTGWETATAEYLSILLRQSLAKGDLVSVANYAAFMNKLGQQYVPE</sequence>
<organism evidence="1 2">
    <name type="scientific">Delftia phage PhiW-14</name>
    <name type="common">Deftia acidovorans bacteriophage phiW-14</name>
    <dbReference type="NCBI Taxonomy" id="665032"/>
    <lineage>
        <taxon>Viruses</taxon>
        <taxon>Duplodnaviria</taxon>
        <taxon>Heunggongvirae</taxon>
        <taxon>Uroviricota</taxon>
        <taxon>Caudoviricetes</taxon>
        <taxon>Ionavirus</taxon>
        <taxon>Ionavirus W14</taxon>
    </lineage>
</organism>
<protein>
    <submittedName>
        <fullName evidence="1">Uncharacterized protein</fullName>
    </submittedName>
</protein>
<evidence type="ECO:0000313" key="2">
    <source>
        <dbReference type="Proteomes" id="UP000008986"/>
    </source>
</evidence>
<dbReference type="KEGG" id="vg:8684053"/>
<dbReference type="EMBL" id="GQ357915">
    <property type="protein sequence ID" value="ACV50127.1"/>
    <property type="molecule type" value="Genomic_DNA"/>
</dbReference>
<gene>
    <name evidence="1" type="primary">105</name>
</gene>
<name>C9DG76_BPW14</name>
<dbReference type="RefSeq" id="YP_003358959.1">
    <property type="nucleotide sequence ID" value="NC_013697.1"/>
</dbReference>
<accession>C9DG76</accession>
<evidence type="ECO:0000313" key="1">
    <source>
        <dbReference type="EMBL" id="ACV50127.1"/>
    </source>
</evidence>
<organismHost>
    <name type="scientific">Delftia acidovorans</name>
    <name type="common">Pseudomonas acidovorans</name>
    <name type="synonym">Comamonas acidovorans</name>
    <dbReference type="NCBI Taxonomy" id="80866"/>
</organismHost>
<dbReference type="Proteomes" id="UP000008986">
    <property type="component" value="Segment"/>
</dbReference>
<dbReference type="OrthoDB" id="88at1299429"/>
<proteinExistence type="predicted"/>
<reference evidence="2" key="1">
    <citation type="submission" date="2009-07" db="EMBL/GenBank/DDBJ databases">
        <authorList>
            <person name="Kropinski A.M."/>
            <person name="Villegas A."/>
            <person name="Lingohr E.J."/>
        </authorList>
    </citation>
    <scope>NUCLEOTIDE SEQUENCE [LARGE SCALE GENOMIC DNA]</scope>
</reference>
<keyword evidence="2" id="KW-1185">Reference proteome</keyword>
<dbReference type="GeneID" id="8684053"/>